<dbReference type="OrthoDB" id="8298945at2"/>
<accession>A0A4Z1R038</accession>
<evidence type="ECO:0000313" key="1">
    <source>
        <dbReference type="EMBL" id="UYZ10974.1"/>
    </source>
</evidence>
<dbReference type="KEGG" id="asal:CFBP5507_24375"/>
<evidence type="ECO:0000313" key="2">
    <source>
        <dbReference type="Proteomes" id="UP000298735"/>
    </source>
</evidence>
<organism evidence="1 2">
    <name type="scientific">Agrobacterium salinitolerans</name>
    <dbReference type="NCBI Taxonomy" id="1183413"/>
    <lineage>
        <taxon>Bacteria</taxon>
        <taxon>Pseudomonadati</taxon>
        <taxon>Pseudomonadota</taxon>
        <taxon>Alphaproteobacteria</taxon>
        <taxon>Hyphomicrobiales</taxon>
        <taxon>Rhizobiaceae</taxon>
        <taxon>Rhizobium/Agrobacterium group</taxon>
        <taxon>Agrobacterium</taxon>
    </lineage>
</organism>
<name>A0A4Z1R038_9HYPH</name>
<protein>
    <submittedName>
        <fullName evidence="1">Uncharacterized protein</fullName>
    </submittedName>
</protein>
<proteinExistence type="predicted"/>
<sequence>MKTLEFVWLICGILALGTWLYSDEYGAHAAFAAICSLAGASIYLLLRSKEKVYRLFACISLTVISAALGIALLRMVGLGG</sequence>
<dbReference type="AlphaFoldDB" id="A0A4Z1R038"/>
<dbReference type="EMBL" id="CP109970">
    <property type="protein sequence ID" value="UYZ10974.1"/>
    <property type="molecule type" value="Genomic_DNA"/>
</dbReference>
<gene>
    <name evidence="1" type="ORF">CFBP5507_24375</name>
</gene>
<dbReference type="RefSeq" id="WP_137409218.1">
    <property type="nucleotide sequence ID" value="NZ_CP109970.1"/>
</dbReference>
<dbReference type="Proteomes" id="UP000298735">
    <property type="component" value="Plasmid pAtCFBP5507a"/>
</dbReference>
<keyword evidence="1" id="KW-0614">Plasmid</keyword>
<geneLocation type="plasmid" evidence="1 2">
    <name>pAtCFBP5507a</name>
</geneLocation>
<reference evidence="1" key="1">
    <citation type="submission" date="2022-10" db="EMBL/GenBank/DDBJ databases">
        <title>Complete genome sequence of Agrobacterium salinitolerans CFBP5507.</title>
        <authorList>
            <person name="Tchabashvili S."/>
            <person name="Yen H.-C."/>
            <person name="Haryono M."/>
            <person name="Lin Y.-C."/>
            <person name="Lai E.-M."/>
            <person name="Kuo C.-H."/>
        </authorList>
    </citation>
    <scope>NUCLEOTIDE SEQUENCE</scope>
    <source>
        <strain evidence="1">CFBP5507</strain>
        <plasmid evidence="1">pAtCFBP5507a</plasmid>
    </source>
</reference>